<dbReference type="Pfam" id="PF12697">
    <property type="entry name" value="Abhydrolase_6"/>
    <property type="match status" value="1"/>
</dbReference>
<dbReference type="STRING" id="44742.AXF13_02350"/>
<evidence type="ECO:0000259" key="1">
    <source>
        <dbReference type="Pfam" id="PF12697"/>
    </source>
</evidence>
<gene>
    <name evidence="2" type="ORF">AXF13_02350</name>
</gene>
<protein>
    <submittedName>
        <fullName evidence="2">Carboxylesterase</fullName>
    </submittedName>
</protein>
<dbReference type="EMBL" id="CP014229">
    <property type="protein sequence ID" value="AMD89045.1"/>
    <property type="molecule type" value="Genomic_DNA"/>
</dbReference>
<sequence>MRCLLLHGIGGSPFETAPLAEALAAAGFEAHAPALPGHGGTEEAYLASSFALWRDFAHAEYARLSEGGPVLLAGYSLGGILALDVAQAAARGELPPPAGLLALATPLFFRKYFPFFAVDWRFFALPLWARLQPVLRVPERDPASRAVAPWQGHEQICCLRHFAEVERALPAIRRGLPLIRAPLCIVQLRNDTSCRPYNAFYLARHCGSLSTHLHLLRVRSPHGGHLPMTHRESRQRVAELAVAFAREVAGATKACTFAP</sequence>
<accession>A0A120KLR3</accession>
<dbReference type="Proteomes" id="UP000069241">
    <property type="component" value="Chromosome"/>
</dbReference>
<dbReference type="InterPro" id="IPR029058">
    <property type="entry name" value="AB_hydrolase_fold"/>
</dbReference>
<feature type="domain" description="AB hydrolase-1" evidence="1">
    <location>
        <begin position="4"/>
        <end position="239"/>
    </location>
</feature>
<evidence type="ECO:0000313" key="3">
    <source>
        <dbReference type="Proteomes" id="UP000069241"/>
    </source>
</evidence>
<dbReference type="Gene3D" id="3.40.50.1820">
    <property type="entry name" value="alpha/beta hydrolase"/>
    <property type="match status" value="1"/>
</dbReference>
<dbReference type="AlphaFoldDB" id="A0A120KLR3"/>
<reference evidence="3" key="1">
    <citation type="submission" date="2016-02" db="EMBL/GenBank/DDBJ databases">
        <authorList>
            <person name="Holder M.E."/>
            <person name="Ajami N.J."/>
            <person name="Petrosino J.F."/>
        </authorList>
    </citation>
    <scope>NUCLEOTIDE SEQUENCE [LARGE SCALE GENOMIC DNA]</scope>
    <source>
        <strain evidence="3">CCUG 45958</strain>
    </source>
</reference>
<evidence type="ECO:0000313" key="2">
    <source>
        <dbReference type="EMBL" id="AMD89045.1"/>
    </source>
</evidence>
<dbReference type="SUPFAM" id="SSF53474">
    <property type="entry name" value="alpha/beta-Hydrolases"/>
    <property type="match status" value="1"/>
</dbReference>
<dbReference type="KEGG" id="dfi:AXF13_02350"/>
<name>A0A120KLR3_9BACT</name>
<dbReference type="RefSeq" id="WP_062251504.1">
    <property type="nucleotide sequence ID" value="NZ_CP014229.1"/>
</dbReference>
<keyword evidence="3" id="KW-1185">Reference proteome</keyword>
<organism evidence="2 3">
    <name type="scientific">Desulfovibrio fairfieldensis</name>
    <dbReference type="NCBI Taxonomy" id="44742"/>
    <lineage>
        <taxon>Bacteria</taxon>
        <taxon>Pseudomonadati</taxon>
        <taxon>Thermodesulfobacteriota</taxon>
        <taxon>Desulfovibrionia</taxon>
        <taxon>Desulfovibrionales</taxon>
        <taxon>Desulfovibrionaceae</taxon>
        <taxon>Desulfovibrio</taxon>
    </lineage>
</organism>
<proteinExistence type="predicted"/>
<dbReference type="InterPro" id="IPR000073">
    <property type="entry name" value="AB_hydrolase_1"/>
</dbReference>